<feature type="signal peptide" evidence="5">
    <location>
        <begin position="1"/>
        <end position="22"/>
    </location>
</feature>
<dbReference type="SUPFAM" id="SSF51338">
    <property type="entry name" value="Composite domain of metallo-dependent hydrolases"/>
    <property type="match status" value="2"/>
</dbReference>
<keyword evidence="4" id="KW-0862">Zinc</keyword>
<dbReference type="GO" id="GO:0005829">
    <property type="term" value="C:cytosol"/>
    <property type="evidence" value="ECO:0007669"/>
    <property type="project" value="TreeGrafter"/>
</dbReference>
<accession>A0A6A6G758</accession>
<keyword evidence="3" id="KW-0378">Hydrolase</keyword>
<dbReference type="InterPro" id="IPR011059">
    <property type="entry name" value="Metal-dep_hydrolase_composite"/>
</dbReference>
<dbReference type="SUPFAM" id="SSF51556">
    <property type="entry name" value="Metallo-dependent hydrolases"/>
    <property type="match status" value="1"/>
</dbReference>
<evidence type="ECO:0000256" key="2">
    <source>
        <dbReference type="ARBA" id="ARBA00022723"/>
    </source>
</evidence>
<dbReference type="GO" id="GO:0046872">
    <property type="term" value="F:metal ion binding"/>
    <property type="evidence" value="ECO:0007669"/>
    <property type="project" value="UniProtKB-KW"/>
</dbReference>
<dbReference type="OrthoDB" id="194468at2759"/>
<evidence type="ECO:0000256" key="4">
    <source>
        <dbReference type="ARBA" id="ARBA00022833"/>
    </source>
</evidence>
<comment type="cofactor">
    <cofactor evidence="1">
        <name>Zn(2+)</name>
        <dbReference type="ChEBI" id="CHEBI:29105"/>
    </cofactor>
</comment>
<dbReference type="GO" id="GO:0019239">
    <property type="term" value="F:deaminase activity"/>
    <property type="evidence" value="ECO:0007669"/>
    <property type="project" value="TreeGrafter"/>
</dbReference>
<gene>
    <name evidence="7" type="ORF">BDZ85DRAFT_265669</name>
</gene>
<evidence type="ECO:0000256" key="1">
    <source>
        <dbReference type="ARBA" id="ARBA00001947"/>
    </source>
</evidence>
<dbReference type="EMBL" id="ML992510">
    <property type="protein sequence ID" value="KAF2221596.1"/>
    <property type="molecule type" value="Genomic_DNA"/>
</dbReference>
<dbReference type="Proteomes" id="UP000799538">
    <property type="component" value="Unassembled WGS sequence"/>
</dbReference>
<dbReference type="InterPro" id="IPR006680">
    <property type="entry name" value="Amidohydro-rel"/>
</dbReference>
<dbReference type="PANTHER" id="PTHR11271:SF37">
    <property type="entry name" value="FAMILY PROTEIN, PUTATIVE (AFU_ORTHOLOGUE AFUA_4G00460)-RELATED"/>
    <property type="match status" value="1"/>
</dbReference>
<dbReference type="Gene3D" id="3.20.20.140">
    <property type="entry name" value="Metal-dependent hydrolases"/>
    <property type="match status" value="1"/>
</dbReference>
<keyword evidence="5" id="KW-0732">Signal</keyword>
<evidence type="ECO:0000256" key="5">
    <source>
        <dbReference type="SAM" id="SignalP"/>
    </source>
</evidence>
<reference evidence="8" key="1">
    <citation type="journal article" date="2020" name="Stud. Mycol.">
        <title>101 Dothideomycetes genomes: A test case for predicting lifestyles and emergence of pathogens.</title>
        <authorList>
            <person name="Haridas S."/>
            <person name="Albert R."/>
            <person name="Binder M."/>
            <person name="Bloem J."/>
            <person name="LaButti K."/>
            <person name="Salamov A."/>
            <person name="Andreopoulos B."/>
            <person name="Baker S."/>
            <person name="Barry K."/>
            <person name="Bills G."/>
            <person name="Bluhm B."/>
            <person name="Cannon C."/>
            <person name="Castanera R."/>
            <person name="Culley D."/>
            <person name="Daum C."/>
            <person name="Ezra D."/>
            <person name="Gonzalez J."/>
            <person name="Henrissat B."/>
            <person name="Kuo A."/>
            <person name="Liang C."/>
            <person name="Lipzen A."/>
            <person name="Lutzoni F."/>
            <person name="Magnuson J."/>
            <person name="Mondo S."/>
            <person name="Nolan M."/>
            <person name="Ohm R."/>
            <person name="Pangilinan J."/>
            <person name="Park H.-J."/>
            <person name="Ramirez L."/>
            <person name="Alfaro M."/>
            <person name="Sun H."/>
            <person name="Tritt A."/>
            <person name="Yoshinaga Y."/>
            <person name="Zwiers L.-H."/>
            <person name="Turgeon B."/>
            <person name="Goodwin S."/>
            <person name="Spatafora J."/>
            <person name="Crous P."/>
            <person name="Grigoriev I."/>
        </authorList>
    </citation>
    <scope>NUCLEOTIDE SEQUENCE [LARGE SCALE GENOMIC DNA]</scope>
    <source>
        <strain evidence="8">CECT 20119</strain>
    </source>
</reference>
<feature type="domain" description="Amidohydrolase-related" evidence="6">
    <location>
        <begin position="343"/>
        <end position="439"/>
    </location>
</feature>
<organism evidence="7 8">
    <name type="scientific">Elsinoe ampelina</name>
    <dbReference type="NCBI Taxonomy" id="302913"/>
    <lineage>
        <taxon>Eukaryota</taxon>
        <taxon>Fungi</taxon>
        <taxon>Dikarya</taxon>
        <taxon>Ascomycota</taxon>
        <taxon>Pezizomycotina</taxon>
        <taxon>Dothideomycetes</taxon>
        <taxon>Dothideomycetidae</taxon>
        <taxon>Myriangiales</taxon>
        <taxon>Elsinoaceae</taxon>
        <taxon>Elsinoe</taxon>
    </lineage>
</organism>
<feature type="chain" id="PRO_5025520672" description="Amidohydrolase-related domain-containing protein" evidence="5">
    <location>
        <begin position="23"/>
        <end position="502"/>
    </location>
</feature>
<keyword evidence="2" id="KW-0479">Metal-binding</keyword>
<keyword evidence="8" id="KW-1185">Reference proteome</keyword>
<dbReference type="Pfam" id="PF01979">
    <property type="entry name" value="Amidohydro_1"/>
    <property type="match status" value="1"/>
</dbReference>
<name>A0A6A6G758_9PEZI</name>
<dbReference type="Gene3D" id="2.30.40.10">
    <property type="entry name" value="Urease, subunit C, domain 1"/>
    <property type="match status" value="1"/>
</dbReference>
<dbReference type="AlphaFoldDB" id="A0A6A6G758"/>
<dbReference type="InterPro" id="IPR032466">
    <property type="entry name" value="Metal_Hydrolase"/>
</dbReference>
<proteinExistence type="predicted"/>
<protein>
    <recommendedName>
        <fullName evidence="6">Amidohydrolase-related domain-containing protein</fullName>
    </recommendedName>
</protein>
<evidence type="ECO:0000259" key="6">
    <source>
        <dbReference type="Pfam" id="PF01979"/>
    </source>
</evidence>
<dbReference type="InterPro" id="IPR051607">
    <property type="entry name" value="Metallo-dep_hydrolases"/>
</dbReference>
<dbReference type="PANTHER" id="PTHR11271">
    <property type="entry name" value="GUANINE DEAMINASE"/>
    <property type="match status" value="1"/>
</dbReference>
<evidence type="ECO:0000313" key="8">
    <source>
        <dbReference type="Proteomes" id="UP000799538"/>
    </source>
</evidence>
<evidence type="ECO:0000256" key="3">
    <source>
        <dbReference type="ARBA" id="ARBA00022801"/>
    </source>
</evidence>
<sequence length="502" mass="54948">MGHFNFLSFFFLLTTSFCKVAAQSTLFERGTVITFNEEQQDFEVLRETSVLVTGDTITAIFPSSGNASVNIPAGVTRIAADNAILSPGFIDTHRHGWQTAYRTMASNTTLSDYAIRIGPTSSIPAAFTDEDFYLGELIGLWEGLDAGVTGVLDYSHGFRSPAASSALLDAYLESGARIWFCYGFSDANGSFPLTQRIADYRAKAQDPRLADSSVVMGAAFDSWAAGAEAIAPLLDFLRNDNISVLSTHYVDGVWGFRNSPSLLRQFGLINETFPIIFAHASLIPTAEYEILRQFNHYISIDPESESHYGHTNDESDYTMDQGALGVDTHATYSGDIVTQARLWLQQVRARSFRKLLLDWRVPSTNPMSVKQAFHLATRSGAQALRRTDLGVIRVGAKADIVVFDGTRMSLLGFRDPIAAIILHSNPGDVRDVMVNGRFVKRDGRLLAPNLANVSAAFARTAPRIQDVIEAAPLSPVEGTWSSGYPYGQPRRVDAVRGNGTGY</sequence>
<evidence type="ECO:0000313" key="7">
    <source>
        <dbReference type="EMBL" id="KAF2221596.1"/>
    </source>
</evidence>